<sequence length="195" mass="20879">MTAAPGAFPLHGWDWLQLFGHFLLLSLLSVGGALTTAPEMHRYLVLQQRWLSETQFSSSITLAQAAPGPNILFVALLGWNLGMNSGGPLLALAGVALALTGILLPSTIVTHLASQWGHRNRHLRAVRAFKQGMAPVVIGLMLATGWILARTAHDAGPAWPLWLLTTATALLVWRTRLHVLWLLAAGALLGILGAV</sequence>
<keyword evidence="4 7" id="KW-0812">Transmembrane</keyword>
<evidence type="ECO:0000256" key="2">
    <source>
        <dbReference type="ARBA" id="ARBA00005262"/>
    </source>
</evidence>
<evidence type="ECO:0000256" key="7">
    <source>
        <dbReference type="SAM" id="Phobius"/>
    </source>
</evidence>
<reference evidence="8" key="1">
    <citation type="journal article" date="2023" name="Antonie Van Leeuwenhoek">
        <title>Mesoterricola silvestris gen. nov., sp. nov., Mesoterricola sediminis sp. nov., Geothrix oryzae sp. nov., Geothrix edaphica sp. nov., Geothrix rubra sp. nov., and Geothrix limicola sp. nov., six novel members of Acidobacteriota isolated from soils.</title>
        <authorList>
            <person name="Itoh H."/>
            <person name="Sugisawa Y."/>
            <person name="Mise K."/>
            <person name="Xu Z."/>
            <person name="Kuniyasu M."/>
            <person name="Ushijima N."/>
            <person name="Kawano K."/>
            <person name="Kobayashi E."/>
            <person name="Shiratori Y."/>
            <person name="Masuda Y."/>
            <person name="Senoo K."/>
        </authorList>
    </citation>
    <scope>NUCLEOTIDE SEQUENCE</scope>
    <source>
        <strain evidence="8">Red802</strain>
    </source>
</reference>
<comment type="similarity">
    <text evidence="2">Belongs to the chromate ion transporter (CHR) (TC 2.A.51) family.</text>
</comment>
<keyword evidence="6 7" id="KW-0472">Membrane</keyword>
<feature type="transmembrane region" description="Helical" evidence="7">
    <location>
        <begin position="56"/>
        <end position="77"/>
    </location>
</feature>
<feature type="transmembrane region" description="Helical" evidence="7">
    <location>
        <begin position="15"/>
        <end position="35"/>
    </location>
</feature>
<dbReference type="PANTHER" id="PTHR43663:SF1">
    <property type="entry name" value="CHROMATE TRANSPORTER"/>
    <property type="match status" value="1"/>
</dbReference>
<dbReference type="RefSeq" id="WP_285609026.1">
    <property type="nucleotide sequence ID" value="NZ_BSDC01000002.1"/>
</dbReference>
<accession>A0ABQ5Q003</accession>
<dbReference type="Proteomes" id="UP001165044">
    <property type="component" value="Unassembled WGS sequence"/>
</dbReference>
<dbReference type="InterPro" id="IPR052518">
    <property type="entry name" value="CHR_Transporter"/>
</dbReference>
<gene>
    <name evidence="8" type="ORF">GETHED_20800</name>
</gene>
<dbReference type="PANTHER" id="PTHR43663">
    <property type="entry name" value="CHROMATE TRANSPORT PROTEIN-RELATED"/>
    <property type="match status" value="1"/>
</dbReference>
<feature type="transmembrane region" description="Helical" evidence="7">
    <location>
        <begin position="132"/>
        <end position="149"/>
    </location>
</feature>
<comment type="subcellular location">
    <subcellularLocation>
        <location evidence="1">Cell membrane</location>
        <topology evidence="1">Multi-pass membrane protein</topology>
    </subcellularLocation>
</comment>
<evidence type="ECO:0000256" key="3">
    <source>
        <dbReference type="ARBA" id="ARBA00022475"/>
    </source>
</evidence>
<evidence type="ECO:0000256" key="1">
    <source>
        <dbReference type="ARBA" id="ARBA00004651"/>
    </source>
</evidence>
<feature type="transmembrane region" description="Helical" evidence="7">
    <location>
        <begin position="89"/>
        <end position="112"/>
    </location>
</feature>
<keyword evidence="3" id="KW-1003">Cell membrane</keyword>
<dbReference type="InterPro" id="IPR003370">
    <property type="entry name" value="Chromate_transpt"/>
</dbReference>
<dbReference type="Pfam" id="PF02417">
    <property type="entry name" value="Chromate_transp"/>
    <property type="match status" value="1"/>
</dbReference>
<proteinExistence type="inferred from homology"/>
<evidence type="ECO:0000256" key="4">
    <source>
        <dbReference type="ARBA" id="ARBA00022692"/>
    </source>
</evidence>
<evidence type="ECO:0000313" key="8">
    <source>
        <dbReference type="EMBL" id="GLH67716.1"/>
    </source>
</evidence>
<dbReference type="EMBL" id="BSDC01000002">
    <property type="protein sequence ID" value="GLH67716.1"/>
    <property type="molecule type" value="Genomic_DNA"/>
</dbReference>
<organism evidence="8 9">
    <name type="scientific">Geothrix edaphica</name>
    <dbReference type="NCBI Taxonomy" id="2927976"/>
    <lineage>
        <taxon>Bacteria</taxon>
        <taxon>Pseudomonadati</taxon>
        <taxon>Acidobacteriota</taxon>
        <taxon>Holophagae</taxon>
        <taxon>Holophagales</taxon>
        <taxon>Holophagaceae</taxon>
        <taxon>Geothrix</taxon>
    </lineage>
</organism>
<evidence type="ECO:0000256" key="6">
    <source>
        <dbReference type="ARBA" id="ARBA00023136"/>
    </source>
</evidence>
<evidence type="ECO:0000313" key="9">
    <source>
        <dbReference type="Proteomes" id="UP001165044"/>
    </source>
</evidence>
<protein>
    <submittedName>
        <fullName evidence="8">Chromate transporter</fullName>
    </submittedName>
</protein>
<keyword evidence="9" id="KW-1185">Reference proteome</keyword>
<comment type="caution">
    <text evidence="8">The sequence shown here is derived from an EMBL/GenBank/DDBJ whole genome shotgun (WGS) entry which is preliminary data.</text>
</comment>
<keyword evidence="5 7" id="KW-1133">Transmembrane helix</keyword>
<name>A0ABQ5Q003_9BACT</name>
<evidence type="ECO:0000256" key="5">
    <source>
        <dbReference type="ARBA" id="ARBA00022989"/>
    </source>
</evidence>
<feature type="transmembrane region" description="Helical" evidence="7">
    <location>
        <begin position="178"/>
        <end position="194"/>
    </location>
</feature>